<feature type="region of interest" description="Disordered" evidence="1">
    <location>
        <begin position="9"/>
        <end position="30"/>
    </location>
</feature>
<sequence length="92" mass="10116">MALLALIYPSSSISGDSSDSSSQFLPTNPSRDLASRLRRYAVHCASPSIAQPPLPVNQNQVQVTKEMTRSWSKQISNWSFVGRVQGYNSKST</sequence>
<gene>
    <name evidence="2" type="ORF">AAHA92_09216</name>
</gene>
<evidence type="ECO:0000256" key="1">
    <source>
        <dbReference type="SAM" id="MobiDB-lite"/>
    </source>
</evidence>
<organism evidence="2 3">
    <name type="scientific">Salvia divinorum</name>
    <name type="common">Maria pastora</name>
    <name type="synonym">Diviner's sage</name>
    <dbReference type="NCBI Taxonomy" id="28513"/>
    <lineage>
        <taxon>Eukaryota</taxon>
        <taxon>Viridiplantae</taxon>
        <taxon>Streptophyta</taxon>
        <taxon>Embryophyta</taxon>
        <taxon>Tracheophyta</taxon>
        <taxon>Spermatophyta</taxon>
        <taxon>Magnoliopsida</taxon>
        <taxon>eudicotyledons</taxon>
        <taxon>Gunneridae</taxon>
        <taxon>Pentapetalae</taxon>
        <taxon>asterids</taxon>
        <taxon>lamiids</taxon>
        <taxon>Lamiales</taxon>
        <taxon>Lamiaceae</taxon>
        <taxon>Nepetoideae</taxon>
        <taxon>Mentheae</taxon>
        <taxon>Salviinae</taxon>
        <taxon>Salvia</taxon>
        <taxon>Salvia subgen. Calosphace</taxon>
    </lineage>
</organism>
<dbReference type="Proteomes" id="UP001567538">
    <property type="component" value="Unassembled WGS sequence"/>
</dbReference>
<dbReference type="AlphaFoldDB" id="A0ABD1HS60"/>
<evidence type="ECO:0000313" key="2">
    <source>
        <dbReference type="EMBL" id="KAL1558794.1"/>
    </source>
</evidence>
<accession>A0ABD1HS60</accession>
<name>A0ABD1HS60_SALDI</name>
<evidence type="ECO:0000313" key="3">
    <source>
        <dbReference type="Proteomes" id="UP001567538"/>
    </source>
</evidence>
<feature type="compositionally biased region" description="Low complexity" evidence="1">
    <location>
        <begin position="10"/>
        <end position="22"/>
    </location>
</feature>
<keyword evidence="3" id="KW-1185">Reference proteome</keyword>
<comment type="caution">
    <text evidence="2">The sequence shown here is derived from an EMBL/GenBank/DDBJ whole genome shotgun (WGS) entry which is preliminary data.</text>
</comment>
<dbReference type="EMBL" id="JBEAFC010000004">
    <property type="protein sequence ID" value="KAL1558794.1"/>
    <property type="molecule type" value="Genomic_DNA"/>
</dbReference>
<protein>
    <submittedName>
        <fullName evidence="2">Uncharacterized protein</fullName>
    </submittedName>
</protein>
<reference evidence="2 3" key="1">
    <citation type="submission" date="2024-06" db="EMBL/GenBank/DDBJ databases">
        <title>A chromosome level genome sequence of Diviner's sage (Salvia divinorum).</title>
        <authorList>
            <person name="Ford S.A."/>
            <person name="Ro D.-K."/>
            <person name="Ness R.W."/>
            <person name="Phillips M.A."/>
        </authorList>
    </citation>
    <scope>NUCLEOTIDE SEQUENCE [LARGE SCALE GENOMIC DNA]</scope>
    <source>
        <strain evidence="2">SAF-2024a</strain>
        <tissue evidence="2">Leaf</tissue>
    </source>
</reference>
<proteinExistence type="predicted"/>